<dbReference type="Proteomes" id="UP000178996">
    <property type="component" value="Unassembled WGS sequence"/>
</dbReference>
<proteinExistence type="predicted"/>
<gene>
    <name evidence="1" type="ORF">A3G60_02525</name>
</gene>
<dbReference type="EMBL" id="MHOB01000023">
    <property type="protein sequence ID" value="OGZ57504.1"/>
    <property type="molecule type" value="Genomic_DNA"/>
</dbReference>
<evidence type="ECO:0000313" key="2">
    <source>
        <dbReference type="Proteomes" id="UP000178996"/>
    </source>
</evidence>
<dbReference type="AlphaFoldDB" id="A0A1G2H4T9"/>
<evidence type="ECO:0000313" key="1">
    <source>
        <dbReference type="EMBL" id="OGZ57504.1"/>
    </source>
</evidence>
<evidence type="ECO:0008006" key="3">
    <source>
        <dbReference type="Google" id="ProtNLM"/>
    </source>
</evidence>
<organism evidence="1 2">
    <name type="scientific">Candidatus Ryanbacteria bacterium RIFCSPLOWO2_12_FULL_47_9c</name>
    <dbReference type="NCBI Taxonomy" id="1802131"/>
    <lineage>
        <taxon>Bacteria</taxon>
        <taxon>Candidatus Ryaniibacteriota</taxon>
    </lineage>
</organism>
<accession>A0A1G2H4T9</accession>
<name>A0A1G2H4T9_9BACT</name>
<sequence>MALLLILGASAVPLYGNLYTESQVDEVADLMVQMLRTTRVRSQAGLDDATHGFYVDARSYVLYEVSAGVTPVEYSNRNASFDFVVSMPSAITLSTSIPAGDLIFTRPRGIPSIAATETITITHESGARRDIEINSFGIISLR</sequence>
<reference evidence="1 2" key="1">
    <citation type="journal article" date="2016" name="Nat. Commun.">
        <title>Thousands of microbial genomes shed light on interconnected biogeochemical processes in an aquifer system.</title>
        <authorList>
            <person name="Anantharaman K."/>
            <person name="Brown C.T."/>
            <person name="Hug L.A."/>
            <person name="Sharon I."/>
            <person name="Castelle C.J."/>
            <person name="Probst A.J."/>
            <person name="Thomas B.C."/>
            <person name="Singh A."/>
            <person name="Wilkins M.J."/>
            <person name="Karaoz U."/>
            <person name="Brodie E.L."/>
            <person name="Williams K.H."/>
            <person name="Hubbard S.S."/>
            <person name="Banfield J.F."/>
        </authorList>
    </citation>
    <scope>NUCLEOTIDE SEQUENCE [LARGE SCALE GENOMIC DNA]</scope>
</reference>
<comment type="caution">
    <text evidence="1">The sequence shown here is derived from an EMBL/GenBank/DDBJ whole genome shotgun (WGS) entry which is preliminary data.</text>
</comment>
<protein>
    <recommendedName>
        <fullName evidence="3">General secretion pathway GspH domain-containing protein</fullName>
    </recommendedName>
</protein>